<dbReference type="CDD" id="cd06170">
    <property type="entry name" value="LuxR_C_like"/>
    <property type="match status" value="1"/>
</dbReference>
<dbReference type="InterPro" id="IPR001789">
    <property type="entry name" value="Sig_transdc_resp-reg_receiver"/>
</dbReference>
<evidence type="ECO:0000259" key="5">
    <source>
        <dbReference type="PROSITE" id="PS50043"/>
    </source>
</evidence>
<dbReference type="GO" id="GO:0006355">
    <property type="term" value="P:regulation of DNA-templated transcription"/>
    <property type="evidence" value="ECO:0007669"/>
    <property type="project" value="InterPro"/>
</dbReference>
<dbReference type="EMBL" id="FPCH01000003">
    <property type="protein sequence ID" value="SFV38119.1"/>
    <property type="molecule type" value="Genomic_DNA"/>
</dbReference>
<feature type="modified residue" description="4-aspartylphosphate" evidence="3">
    <location>
        <position position="75"/>
    </location>
</feature>
<dbReference type="PANTHER" id="PTHR45566:SF1">
    <property type="entry name" value="HTH-TYPE TRANSCRIPTIONAL REGULATOR YHJB-RELATED"/>
    <property type="match status" value="1"/>
</dbReference>
<dbReference type="SMART" id="SM00421">
    <property type="entry name" value="HTH_LUXR"/>
    <property type="match status" value="1"/>
</dbReference>
<dbReference type="Pfam" id="PF00072">
    <property type="entry name" value="Response_reg"/>
    <property type="match status" value="1"/>
</dbReference>
<name>A0A1I7NTW5_9HYPH</name>
<dbReference type="InterPro" id="IPR051015">
    <property type="entry name" value="EvgA-like"/>
</dbReference>
<dbReference type="Pfam" id="PF00196">
    <property type="entry name" value="GerE"/>
    <property type="match status" value="1"/>
</dbReference>
<feature type="domain" description="Response regulatory" evidence="6">
    <location>
        <begin position="23"/>
        <end position="140"/>
    </location>
</feature>
<dbReference type="PROSITE" id="PS50110">
    <property type="entry name" value="RESPONSE_REGULATORY"/>
    <property type="match status" value="1"/>
</dbReference>
<keyword evidence="8" id="KW-1185">Reference proteome</keyword>
<gene>
    <name evidence="7" type="ORF">SAMN04488557_3522</name>
</gene>
<dbReference type="InterPro" id="IPR000792">
    <property type="entry name" value="Tscrpt_reg_LuxR_C"/>
</dbReference>
<reference evidence="8" key="1">
    <citation type="submission" date="2016-10" db="EMBL/GenBank/DDBJ databases">
        <authorList>
            <person name="Varghese N."/>
            <person name="Submissions S."/>
        </authorList>
    </citation>
    <scope>NUCLEOTIDE SEQUENCE [LARGE SCALE GENOMIC DNA]</scope>
    <source>
        <strain evidence="8">DSM 1565</strain>
    </source>
</reference>
<evidence type="ECO:0000256" key="2">
    <source>
        <dbReference type="ARBA" id="ARBA00023125"/>
    </source>
</evidence>
<keyword evidence="2 7" id="KW-0238">DNA-binding</keyword>
<dbReference type="SMART" id="SM00448">
    <property type="entry name" value="REC"/>
    <property type="match status" value="1"/>
</dbReference>
<evidence type="ECO:0000256" key="1">
    <source>
        <dbReference type="ARBA" id="ARBA00022553"/>
    </source>
</evidence>
<dbReference type="PANTHER" id="PTHR45566">
    <property type="entry name" value="HTH-TYPE TRANSCRIPTIONAL REGULATOR YHJB-RELATED"/>
    <property type="match status" value="1"/>
</dbReference>
<evidence type="ECO:0000313" key="7">
    <source>
        <dbReference type="EMBL" id="SFV38119.1"/>
    </source>
</evidence>
<evidence type="ECO:0000313" key="8">
    <source>
        <dbReference type="Proteomes" id="UP000199423"/>
    </source>
</evidence>
<dbReference type="Gene3D" id="3.40.50.2300">
    <property type="match status" value="1"/>
</dbReference>
<dbReference type="InterPro" id="IPR058245">
    <property type="entry name" value="NreC/VraR/RcsB-like_REC"/>
</dbReference>
<dbReference type="InterPro" id="IPR016032">
    <property type="entry name" value="Sig_transdc_resp-reg_C-effctor"/>
</dbReference>
<dbReference type="Proteomes" id="UP000199423">
    <property type="component" value="Unassembled WGS sequence"/>
</dbReference>
<proteinExistence type="predicted"/>
<evidence type="ECO:0000256" key="3">
    <source>
        <dbReference type="PROSITE-ProRule" id="PRU00169"/>
    </source>
</evidence>
<dbReference type="CDD" id="cd17535">
    <property type="entry name" value="REC_NarL-like"/>
    <property type="match status" value="1"/>
</dbReference>
<evidence type="ECO:0000259" key="6">
    <source>
        <dbReference type="PROSITE" id="PS50110"/>
    </source>
</evidence>
<dbReference type="GO" id="GO:0003677">
    <property type="term" value="F:DNA binding"/>
    <property type="evidence" value="ECO:0007669"/>
    <property type="project" value="UniProtKB-KW"/>
</dbReference>
<dbReference type="AlphaFoldDB" id="A0A1I7NTW5"/>
<keyword evidence="1 3" id="KW-0597">Phosphoprotein</keyword>
<sequence>MQVPANLEKTNVEKAMPVAERDTVLVADDHGLYRSGFSFLLRDRMGFRSVIEASSFDAALDRLAETPNVELALFDLAMPGISGPEGLRVVKEAYPSIRVAIVSGSEERNDVVKAVAMGLNGYVPKSLADDEIVGALNDILDGRVFVPRFMTSGNAEHRAKLASSDTPAAKRDPGGGATNKAISPRQRDVLDCVRRGLSNKEIARELDIAEGTVKIHLAALFSHFGARNRTELATRS</sequence>
<evidence type="ECO:0000256" key="4">
    <source>
        <dbReference type="SAM" id="MobiDB-lite"/>
    </source>
</evidence>
<dbReference type="SUPFAM" id="SSF52172">
    <property type="entry name" value="CheY-like"/>
    <property type="match status" value="1"/>
</dbReference>
<dbReference type="InterPro" id="IPR011006">
    <property type="entry name" value="CheY-like_superfamily"/>
</dbReference>
<dbReference type="STRING" id="51670.SAMN04488557_3522"/>
<dbReference type="PRINTS" id="PR00038">
    <property type="entry name" value="HTHLUXR"/>
</dbReference>
<dbReference type="SUPFAM" id="SSF46894">
    <property type="entry name" value="C-terminal effector domain of the bipartite response regulators"/>
    <property type="match status" value="1"/>
</dbReference>
<feature type="domain" description="HTH luxR-type" evidence="5">
    <location>
        <begin position="175"/>
        <end position="236"/>
    </location>
</feature>
<organism evidence="7 8">
    <name type="scientific">Hyphomicrobium facile</name>
    <dbReference type="NCBI Taxonomy" id="51670"/>
    <lineage>
        <taxon>Bacteria</taxon>
        <taxon>Pseudomonadati</taxon>
        <taxon>Pseudomonadota</taxon>
        <taxon>Alphaproteobacteria</taxon>
        <taxon>Hyphomicrobiales</taxon>
        <taxon>Hyphomicrobiaceae</taxon>
        <taxon>Hyphomicrobium</taxon>
    </lineage>
</organism>
<dbReference type="PROSITE" id="PS50043">
    <property type="entry name" value="HTH_LUXR_2"/>
    <property type="match status" value="1"/>
</dbReference>
<feature type="region of interest" description="Disordered" evidence="4">
    <location>
        <begin position="157"/>
        <end position="183"/>
    </location>
</feature>
<accession>A0A1I7NTW5</accession>
<dbReference type="GO" id="GO:0000160">
    <property type="term" value="P:phosphorelay signal transduction system"/>
    <property type="evidence" value="ECO:0007669"/>
    <property type="project" value="InterPro"/>
</dbReference>
<protein>
    <submittedName>
        <fullName evidence="7">DNA-binding response regulator, NarL/FixJ family, contains REC and HTH domains</fullName>
    </submittedName>
</protein>